<dbReference type="Proteomes" id="UP001180616">
    <property type="component" value="Chromosome"/>
</dbReference>
<dbReference type="EMBL" id="CP133659">
    <property type="protein sequence ID" value="WMW64394.1"/>
    <property type="molecule type" value="Genomic_DNA"/>
</dbReference>
<evidence type="ECO:0000313" key="2">
    <source>
        <dbReference type="Proteomes" id="UP001180616"/>
    </source>
</evidence>
<proteinExistence type="predicted"/>
<dbReference type="RefSeq" id="WP_309540487.1">
    <property type="nucleotide sequence ID" value="NZ_CP133659.1"/>
</dbReference>
<evidence type="ECO:0000313" key="1">
    <source>
        <dbReference type="EMBL" id="WMW64394.1"/>
    </source>
</evidence>
<sequence>MARQVRGGDCRLVLYRESDLKVPVANTGVVLAINSESLKSGANKKQSGTIRGKRGPGKPFRGMAQLSGGIEMPAHAPQLGHMFRLLCGAPVTTTPAAPACDAEAVTNKGGGMVGIPCAGHGYVQDAMISIIGSTNYDGSYRVKAGTTTDEIVIAAPYVAESLTSAAKVHRGRVALLAGAAASGGGGTVVLSTTLLHGMHPGESVTIDGTTNYDGTYVLAAGTEKRKLVITDTFTAETFDGTPTVAPVFHRHVFTLPEEQPSGCIEKQLGFEAGAADTPYRRFLGLKINGMSTKLNEDNELVFSFDFSILEDLPMADALYATPAELPVVPLSSVEGSLFVDGVRRGDVETCTVTTTYGLEAKAAMGDLGNYSRNNEGDPDIKLALSCFLENDELQQLADADATTDAELHICGNSGEEVVLYLPEGEFASDGAAITTKAGLMQDFTYMAFADAAASMLTVTLFNRVASYA</sequence>
<gene>
    <name evidence="1" type="ORF">KPS_002406</name>
</gene>
<dbReference type="Pfam" id="PF18906">
    <property type="entry name" value="Phage_tube_2"/>
    <property type="match status" value="1"/>
</dbReference>
<reference evidence="1" key="1">
    <citation type="submission" date="2023-09" db="EMBL/GenBank/DDBJ databases">
        <authorList>
            <consortium name="CW5 consortium"/>
            <person name="Lu C.-W."/>
        </authorList>
    </citation>
    <scope>NUCLEOTIDE SEQUENCE</scope>
    <source>
        <strain evidence="1">KPS</strain>
    </source>
</reference>
<keyword evidence="2" id="KW-1185">Reference proteome</keyword>
<dbReference type="InterPro" id="IPR044000">
    <property type="entry name" value="Phage_tube_2"/>
</dbReference>
<name>A0ABY9R0V8_9BACT</name>
<accession>A0ABY9R0V8</accession>
<protein>
    <submittedName>
        <fullName evidence="1">Phage tail tube protein</fullName>
    </submittedName>
</protein>
<organism evidence="1 2">
    <name type="scientific">Nitratidesulfovibrio liaohensis</name>
    <dbReference type="NCBI Taxonomy" id="2604158"/>
    <lineage>
        <taxon>Bacteria</taxon>
        <taxon>Pseudomonadati</taxon>
        <taxon>Thermodesulfobacteriota</taxon>
        <taxon>Desulfovibrionia</taxon>
        <taxon>Desulfovibrionales</taxon>
        <taxon>Desulfovibrionaceae</taxon>
        <taxon>Nitratidesulfovibrio</taxon>
    </lineage>
</organism>